<dbReference type="EMBL" id="JAFHLR010000033">
    <property type="protein sequence ID" value="KAG5469166.1"/>
    <property type="molecule type" value="Genomic_DNA"/>
</dbReference>
<feature type="region of interest" description="Disordered" evidence="1">
    <location>
        <begin position="157"/>
        <end position="180"/>
    </location>
</feature>
<protein>
    <submittedName>
        <fullName evidence="2">Uncharacterized protein</fullName>
    </submittedName>
</protein>
<feature type="compositionally biased region" description="Low complexity" evidence="1">
    <location>
        <begin position="111"/>
        <end position="123"/>
    </location>
</feature>
<reference evidence="3" key="1">
    <citation type="journal article" date="2021" name="Microbiol. Resour. Announc.">
        <title>LGAAP: Leishmaniinae Genome Assembly and Annotation Pipeline.</title>
        <authorList>
            <person name="Almutairi H."/>
            <person name="Urbaniak M.D."/>
            <person name="Bates M.D."/>
            <person name="Jariyapan N."/>
            <person name="Kwakye-Nuako G."/>
            <person name="Thomaz-Soccol V."/>
            <person name="Al-Salem W.S."/>
            <person name="Dillon R.J."/>
            <person name="Bates P.A."/>
            <person name="Gatherer D."/>
        </authorList>
    </citation>
    <scope>NUCLEOTIDE SEQUENCE [LARGE SCALE GENOMIC DNA]</scope>
</reference>
<proteinExistence type="predicted"/>
<organism evidence="2 3">
    <name type="scientific">Leishmania orientalis</name>
    <dbReference type="NCBI Taxonomy" id="2249476"/>
    <lineage>
        <taxon>Eukaryota</taxon>
        <taxon>Discoba</taxon>
        <taxon>Euglenozoa</taxon>
        <taxon>Kinetoplastea</taxon>
        <taxon>Metakinetoplastina</taxon>
        <taxon>Trypanosomatida</taxon>
        <taxon>Trypanosomatidae</taxon>
        <taxon>Leishmaniinae</taxon>
        <taxon>Leishmania</taxon>
    </lineage>
</organism>
<feature type="region of interest" description="Disordered" evidence="1">
    <location>
        <begin position="273"/>
        <end position="294"/>
    </location>
</feature>
<dbReference type="GeneID" id="92358525"/>
<reference evidence="3" key="2">
    <citation type="journal article" date="2021" name="Sci. Data">
        <title>Chromosome-scale genome sequencing, assembly and annotation of six genomes from subfamily Leishmaniinae.</title>
        <authorList>
            <person name="Almutairi H."/>
            <person name="Urbaniak M.D."/>
            <person name="Bates M.D."/>
            <person name="Jariyapan N."/>
            <person name="Kwakye-Nuako G."/>
            <person name="Thomaz Soccol V."/>
            <person name="Al-Salem W.S."/>
            <person name="Dillon R.J."/>
            <person name="Bates P.A."/>
            <person name="Gatherer D."/>
        </authorList>
    </citation>
    <scope>NUCLEOTIDE SEQUENCE [LARGE SCALE GENOMIC DNA]</scope>
</reference>
<dbReference type="KEGG" id="loi:92358525"/>
<evidence type="ECO:0000256" key="1">
    <source>
        <dbReference type="SAM" id="MobiDB-lite"/>
    </source>
</evidence>
<comment type="caution">
    <text evidence="2">The sequence shown here is derived from an EMBL/GenBank/DDBJ whole genome shotgun (WGS) entry which is preliminary data.</text>
</comment>
<name>A0A836H1K7_9TRYP</name>
<sequence length="294" mass="29667">MSDVISPTPLTPGGVDEGVGRLSYAAISSWFRKRLLPTLFPSPATAAMPLLQLVPLSPDNQVNAEATAAAKASLSSVPQRVAEAPTHSVFLSAKRGPALKEPVPESPLTHATSLESAAGTTETAAGAASMQALLLPPVLPLRSGGVASSTTTGISTDSFVFPGSSPTPGPASLANTTPRLGPSSSLFDVSATSTETSNAVLNTSASVPLTRNGRRGLLSSTSSTFLHPASQSSSFAVSAGSFAAALTPPTCVELPGPQSLFFRGSDALGCSGRSPRLLQADSRTGMGGTPPMKV</sequence>
<dbReference type="AlphaFoldDB" id="A0A836H1K7"/>
<evidence type="ECO:0000313" key="3">
    <source>
        <dbReference type="Proteomes" id="UP000674143"/>
    </source>
</evidence>
<dbReference type="RefSeq" id="XP_067060143.1">
    <property type="nucleotide sequence ID" value="XM_067204591.1"/>
</dbReference>
<feature type="region of interest" description="Disordered" evidence="1">
    <location>
        <begin position="92"/>
        <end position="123"/>
    </location>
</feature>
<dbReference type="Proteomes" id="UP000674143">
    <property type="component" value="Unassembled WGS sequence"/>
</dbReference>
<evidence type="ECO:0000313" key="2">
    <source>
        <dbReference type="EMBL" id="KAG5469166.1"/>
    </source>
</evidence>
<keyword evidence="3" id="KW-1185">Reference proteome</keyword>
<gene>
    <name evidence="2" type="ORF">LSCM4_02564</name>
</gene>
<accession>A0A836H1K7</accession>